<dbReference type="PATRIC" id="fig|1002367.3.peg.1703"/>
<comment type="caution">
    <text evidence="3">The sequence shown here is derived from an EMBL/GenBank/DDBJ whole genome shotgun (WGS) entry which is preliminary data.</text>
</comment>
<dbReference type="InterPro" id="IPR023058">
    <property type="entry name" value="PPIase_PpiC_CS"/>
</dbReference>
<dbReference type="PROSITE" id="PS01096">
    <property type="entry name" value="PPIC_PPIASE_1"/>
    <property type="match status" value="1"/>
</dbReference>
<evidence type="ECO:0000259" key="2">
    <source>
        <dbReference type="PROSITE" id="PS50198"/>
    </source>
</evidence>
<evidence type="ECO:0000256" key="1">
    <source>
        <dbReference type="PROSITE-ProRule" id="PRU00278"/>
    </source>
</evidence>
<reference evidence="3 4" key="1">
    <citation type="submission" date="2011-08" db="EMBL/GenBank/DDBJ databases">
        <authorList>
            <person name="Weinstock G."/>
            <person name="Sodergren E."/>
            <person name="Clifton S."/>
            <person name="Fulton L."/>
            <person name="Fulton B."/>
            <person name="Courtney L."/>
            <person name="Fronick C."/>
            <person name="Harrison M."/>
            <person name="Strong C."/>
            <person name="Farmer C."/>
            <person name="Delahaunty K."/>
            <person name="Markovic C."/>
            <person name="Hall O."/>
            <person name="Minx P."/>
            <person name="Tomlinson C."/>
            <person name="Mitreva M."/>
            <person name="Hou S."/>
            <person name="Chen J."/>
            <person name="Wollam A."/>
            <person name="Pepin K.H."/>
            <person name="Johnson M."/>
            <person name="Bhonagiri V."/>
            <person name="Zhang X."/>
            <person name="Suruliraj S."/>
            <person name="Warren W."/>
            <person name="Chinwalla A."/>
            <person name="Mardis E.R."/>
            <person name="Wilson R.K."/>
        </authorList>
    </citation>
    <scope>NUCLEOTIDE SEQUENCE [LARGE SCALE GENOMIC DNA]</scope>
    <source>
        <strain evidence="3 4">DSM 18206</strain>
    </source>
</reference>
<dbReference type="eggNOG" id="COG0760">
    <property type="taxonomic scope" value="Bacteria"/>
</dbReference>
<accession>G6AZN4</accession>
<gene>
    <name evidence="3" type="ORF">HMPREF0673_02101</name>
</gene>
<dbReference type="PROSITE" id="PS50198">
    <property type="entry name" value="PPIC_PPIASE_2"/>
    <property type="match status" value="1"/>
</dbReference>
<dbReference type="SUPFAM" id="SSF54534">
    <property type="entry name" value="FKBP-like"/>
    <property type="match status" value="1"/>
</dbReference>
<sequence>MARVCNVFETKETKHAALCSYWVFSPIQIYKNRGEKAPINKQQEKMKVKSLLVAMLVAATTASAQTADPTIMTINGKAVPRSEFEYSYNKNNSETVVDKKSVEEYVDLFVNYKLKVMAAEEAGIDTTKAFRDEFRMYRDQQIRPSFINDNDVEREARKIYEDTRKRIDESGGMVRSRHILVALKQNASKAQSDSALVRADSIYNALIKGADFATLAQRCSDDKGSARRGGDLSWAQRGYMVKEFEDVIFSAKVGEISKPFLSPYGYHIVRVDAKQNFFPYDTVRADIHRFIESRGLREHIISQNIDSIAKHSVPQCTPEDVLNRRADEMAAADPALKSLIREYHDGLLLYEISNRTVWDKAAKDEAGLAAYFKKNRKRYKWEKPRFKGIAYWVKEQGDVEAVKASLKKVPFEQWPEHLRKEFNDSTIRIKVVKGIFREGDNALIDKVVFGKDTTVADVKDFPISATYGEKLKAPKTCNDVRELVVTDYQEQLEKAWIEALRKRYTVVLNKEVLSTVNKH</sequence>
<evidence type="ECO:0000313" key="3">
    <source>
        <dbReference type="EMBL" id="EHJ38289.1"/>
    </source>
</evidence>
<name>G6AZN4_9BACT</name>
<dbReference type="PANTHER" id="PTHR47245:SF2">
    <property type="entry name" value="PEPTIDYL-PROLYL CIS-TRANS ISOMERASE HP_0175-RELATED"/>
    <property type="match status" value="1"/>
</dbReference>
<dbReference type="AlphaFoldDB" id="G6AZN4"/>
<proteinExistence type="predicted"/>
<dbReference type="EMBL" id="AFZZ01000179">
    <property type="protein sequence ID" value="EHJ38289.1"/>
    <property type="molecule type" value="Genomic_DNA"/>
</dbReference>
<dbReference type="InterPro" id="IPR000297">
    <property type="entry name" value="PPIase_PpiC"/>
</dbReference>
<dbReference type="Pfam" id="PF13616">
    <property type="entry name" value="Rotamase_3"/>
    <property type="match status" value="1"/>
</dbReference>
<keyword evidence="1" id="KW-0413">Isomerase</keyword>
<organism evidence="3 4">
    <name type="scientific">Leyella stercorea DSM 18206</name>
    <dbReference type="NCBI Taxonomy" id="1002367"/>
    <lineage>
        <taxon>Bacteria</taxon>
        <taxon>Pseudomonadati</taxon>
        <taxon>Bacteroidota</taxon>
        <taxon>Bacteroidia</taxon>
        <taxon>Bacteroidales</taxon>
        <taxon>Prevotellaceae</taxon>
        <taxon>Leyella</taxon>
    </lineage>
</organism>
<evidence type="ECO:0000313" key="4">
    <source>
        <dbReference type="Proteomes" id="UP000004407"/>
    </source>
</evidence>
<keyword evidence="1" id="KW-0697">Rotamase</keyword>
<dbReference type="GO" id="GO:0003755">
    <property type="term" value="F:peptidyl-prolyl cis-trans isomerase activity"/>
    <property type="evidence" value="ECO:0007669"/>
    <property type="project" value="UniProtKB-KW"/>
</dbReference>
<dbReference type="Proteomes" id="UP000004407">
    <property type="component" value="Unassembled WGS sequence"/>
</dbReference>
<dbReference type="InterPro" id="IPR046357">
    <property type="entry name" value="PPIase_dom_sf"/>
</dbReference>
<dbReference type="HOGENOM" id="CLU_019451_1_0_10"/>
<dbReference type="PANTHER" id="PTHR47245">
    <property type="entry name" value="PEPTIDYLPROLYL ISOMERASE"/>
    <property type="match status" value="1"/>
</dbReference>
<feature type="domain" description="PpiC" evidence="2">
    <location>
        <begin position="171"/>
        <end position="273"/>
    </location>
</feature>
<dbReference type="Gene3D" id="3.10.50.40">
    <property type="match status" value="1"/>
</dbReference>
<protein>
    <submittedName>
        <fullName evidence="3">PPIC-type PPIASE domain protein</fullName>
    </submittedName>
</protein>
<dbReference type="InterPro" id="IPR050245">
    <property type="entry name" value="PrsA_foldase"/>
</dbReference>